<feature type="region of interest" description="Disordered" evidence="1">
    <location>
        <begin position="1"/>
        <end position="25"/>
    </location>
</feature>
<sequence length="169" mass="17891">MGSAGESAATGDWFGGESQDEAPSVIDIGTGISVPVSSSSESVDEAEGEGIRVDQHLSGICRREHGQMGVIWKGAQYRDRTREAQLIITSVHHLICDFKAAAFNDALEKLALGPEEKEAFDAGFQSVVLISGRSNLVVILFGIKEVEKLVGVGVEAVRVGDVLSISSFS</sequence>
<protein>
    <submittedName>
        <fullName evidence="2">Uncharacterized protein</fullName>
    </submittedName>
</protein>
<dbReference type="EMBL" id="LATX01000029">
    <property type="protein sequence ID" value="KTB47371.1"/>
    <property type="molecule type" value="Genomic_DNA"/>
</dbReference>
<dbReference type="AlphaFoldDB" id="A0A0W0GFN7"/>
<proteinExistence type="predicted"/>
<gene>
    <name evidence="2" type="ORF">WG66_47</name>
</gene>
<name>A0A0W0GFN7_MONRR</name>
<evidence type="ECO:0000313" key="3">
    <source>
        <dbReference type="Proteomes" id="UP000054988"/>
    </source>
</evidence>
<dbReference type="Proteomes" id="UP000054988">
    <property type="component" value="Unassembled WGS sequence"/>
</dbReference>
<evidence type="ECO:0000256" key="1">
    <source>
        <dbReference type="SAM" id="MobiDB-lite"/>
    </source>
</evidence>
<organism evidence="2 3">
    <name type="scientific">Moniliophthora roreri</name>
    <name type="common">Frosty pod rot fungus</name>
    <name type="synonym">Monilia roreri</name>
    <dbReference type="NCBI Taxonomy" id="221103"/>
    <lineage>
        <taxon>Eukaryota</taxon>
        <taxon>Fungi</taxon>
        <taxon>Dikarya</taxon>
        <taxon>Basidiomycota</taxon>
        <taxon>Agaricomycotina</taxon>
        <taxon>Agaricomycetes</taxon>
        <taxon>Agaricomycetidae</taxon>
        <taxon>Agaricales</taxon>
        <taxon>Marasmiineae</taxon>
        <taxon>Marasmiaceae</taxon>
        <taxon>Moniliophthora</taxon>
    </lineage>
</organism>
<comment type="caution">
    <text evidence="2">The sequence shown here is derived from an EMBL/GenBank/DDBJ whole genome shotgun (WGS) entry which is preliminary data.</text>
</comment>
<evidence type="ECO:0000313" key="2">
    <source>
        <dbReference type="EMBL" id="KTB47371.1"/>
    </source>
</evidence>
<reference evidence="2 3" key="1">
    <citation type="submission" date="2015-12" db="EMBL/GenBank/DDBJ databases">
        <title>Draft genome sequence of Moniliophthora roreri, the causal agent of frosty pod rot of cacao.</title>
        <authorList>
            <person name="Aime M.C."/>
            <person name="Diaz-Valderrama J.R."/>
            <person name="Kijpornyongpan T."/>
            <person name="Phillips-Mora W."/>
        </authorList>
    </citation>
    <scope>NUCLEOTIDE SEQUENCE [LARGE SCALE GENOMIC DNA]</scope>
    <source>
        <strain evidence="2 3">MCA 2952</strain>
    </source>
</reference>
<accession>A0A0W0GFN7</accession>